<dbReference type="Pfam" id="PF05016">
    <property type="entry name" value="ParE_toxin"/>
    <property type="match status" value="1"/>
</dbReference>
<dbReference type="PANTHER" id="PTHR41791:SF1">
    <property type="entry name" value="SSL7039 PROTEIN"/>
    <property type="match status" value="1"/>
</dbReference>
<name>A0AB37P0T3_9BIFI</name>
<evidence type="ECO:0000313" key="3">
    <source>
        <dbReference type="Proteomes" id="UP000273889"/>
    </source>
</evidence>
<dbReference type="AlphaFoldDB" id="A0AB37P0T3"/>
<accession>A0AB37P0T3</accession>
<gene>
    <name evidence="2" type="ORF">D7V89_01040</name>
</gene>
<dbReference type="EMBL" id="RAYV01000001">
    <property type="protein sequence ID" value="RKI88973.1"/>
    <property type="molecule type" value="Genomic_DNA"/>
</dbReference>
<dbReference type="PANTHER" id="PTHR41791">
    <property type="entry name" value="SSL7039 PROTEIN"/>
    <property type="match status" value="1"/>
</dbReference>
<dbReference type="InterPro" id="IPR014056">
    <property type="entry name" value="TypeIITA-like_toxin_pred"/>
</dbReference>
<proteinExistence type="predicted"/>
<dbReference type="InterPro" id="IPR007712">
    <property type="entry name" value="RelE/ParE_toxin"/>
</dbReference>
<organism evidence="2 3">
    <name type="scientific">Bifidobacterium pseudolongum</name>
    <dbReference type="NCBI Taxonomy" id="1694"/>
    <lineage>
        <taxon>Bacteria</taxon>
        <taxon>Bacillati</taxon>
        <taxon>Actinomycetota</taxon>
        <taxon>Actinomycetes</taxon>
        <taxon>Bifidobacteriales</taxon>
        <taxon>Bifidobacteriaceae</taxon>
        <taxon>Bifidobacterium</taxon>
    </lineage>
</organism>
<evidence type="ECO:0000313" key="2">
    <source>
        <dbReference type="EMBL" id="RKI88973.1"/>
    </source>
</evidence>
<dbReference type="InterPro" id="IPR035093">
    <property type="entry name" value="RelE/ParE_toxin_dom_sf"/>
</dbReference>
<protein>
    <recommendedName>
        <fullName evidence="4">Addiction module antitoxin RelB</fullName>
    </recommendedName>
</protein>
<dbReference type="NCBIfam" id="TIGR02683">
    <property type="entry name" value="upstrm_HI1419"/>
    <property type="match status" value="1"/>
</dbReference>
<evidence type="ECO:0000256" key="1">
    <source>
        <dbReference type="ARBA" id="ARBA00022649"/>
    </source>
</evidence>
<keyword evidence="1" id="KW-1277">Toxin-antitoxin system</keyword>
<dbReference type="Gene3D" id="3.30.2310.20">
    <property type="entry name" value="RelE-like"/>
    <property type="match status" value="1"/>
</dbReference>
<dbReference type="SUPFAM" id="SSF143011">
    <property type="entry name" value="RelE-like"/>
    <property type="match status" value="1"/>
</dbReference>
<evidence type="ECO:0008006" key="4">
    <source>
        <dbReference type="Google" id="ProtNLM"/>
    </source>
</evidence>
<reference evidence="2 3" key="1">
    <citation type="submission" date="2018-09" db="EMBL/GenBank/DDBJ databases">
        <title>Murine metabolic-syndrome-specific gut microbial biobank.</title>
        <authorList>
            <person name="Liu C."/>
        </authorList>
    </citation>
    <scope>NUCLEOTIDE SEQUENCE [LARGE SCALE GENOMIC DNA]</scope>
    <source>
        <strain evidence="2 3">WYJ21-P61</strain>
    </source>
</reference>
<dbReference type="PIRSF" id="PIRSF028744">
    <property type="entry name" value="Addict_mod_HI1419"/>
    <property type="match status" value="1"/>
</dbReference>
<comment type="caution">
    <text evidence="2">The sequence shown here is derived from an EMBL/GenBank/DDBJ whole genome shotgun (WGS) entry which is preliminary data.</text>
</comment>
<dbReference type="Proteomes" id="UP000273889">
    <property type="component" value="Unassembled WGS sequence"/>
</dbReference>
<sequence length="100" mass="11568">MEIRTTEQFDKWFRKLRDRKAKAKISARLRQCEISDHITGDHHGIGGGISEMRFHFGPGYRIYYTIDNDVLVILLIGSSKDDQSRGITEARKLLALYRGE</sequence>
<dbReference type="RefSeq" id="WP_101397240.1">
    <property type="nucleotide sequence ID" value="NZ_JAIZGR010000018.1"/>
</dbReference>